<evidence type="ECO:0000259" key="3">
    <source>
        <dbReference type="Pfam" id="PF05175"/>
    </source>
</evidence>
<dbReference type="InterPro" id="IPR050320">
    <property type="entry name" value="N5-glutamine_MTase"/>
</dbReference>
<keyword evidence="5" id="KW-1185">Reference proteome</keyword>
<dbReference type="RefSeq" id="WP_198109574.1">
    <property type="nucleotide sequence ID" value="NZ_JAEDAK010000002.1"/>
</dbReference>
<evidence type="ECO:0000256" key="2">
    <source>
        <dbReference type="ARBA" id="ARBA00022691"/>
    </source>
</evidence>
<dbReference type="PANTHER" id="PTHR18895:SF74">
    <property type="entry name" value="MTRF1L RELEASE FACTOR GLUTAMINE METHYLTRANSFERASE"/>
    <property type="match status" value="1"/>
</dbReference>
<dbReference type="PANTHER" id="PTHR18895">
    <property type="entry name" value="HEMK METHYLTRANSFERASE"/>
    <property type="match status" value="1"/>
</dbReference>
<sequence length="367" mass="40019">MSELDALPWRSHSGAPRPKRWALVDDTLNADRAYKLVCEGTALLWQGDYHQARQMLQALGRRIEQARARRKAAPPATLLEAFHQHRKAQAERARILGLLVLRFEAGHALELRRAPDVRAAAEAAIGPAEQPYLASLRELLGWIGAWEWRQQGVPVPALGGARIHPHYGVFSPVRGEYLDLIAQAPLPASARRAWDIGTGSGVIAALLARRGLQAVVATDNAPAALACAAETFAQLGLPVRLREANLFPTDEAPADLIVCNPPWLPGKASSAVETAIYDPDSRMLKGFLAGVGPHLAPRGEAWLILSDLAEHLGLRSRAELEAWIAAAGLKVLGRLDIRPRHGKAQDREDPLHAARSKEVTSLWRLGR</sequence>
<dbReference type="AlphaFoldDB" id="A0A931J1I0"/>
<gene>
    <name evidence="4" type="ORF">I7X39_03445</name>
</gene>
<dbReference type="PROSITE" id="PS00092">
    <property type="entry name" value="N6_MTASE"/>
    <property type="match status" value="1"/>
</dbReference>
<evidence type="ECO:0000313" key="5">
    <source>
        <dbReference type="Proteomes" id="UP000613266"/>
    </source>
</evidence>
<name>A0A931J1I0_9BURK</name>
<dbReference type="GO" id="GO:0003676">
    <property type="term" value="F:nucleic acid binding"/>
    <property type="evidence" value="ECO:0007669"/>
    <property type="project" value="InterPro"/>
</dbReference>
<dbReference type="Pfam" id="PF05175">
    <property type="entry name" value="MTS"/>
    <property type="match status" value="1"/>
</dbReference>
<dbReference type="GO" id="GO:0036009">
    <property type="term" value="F:protein-glutamine N-methyltransferase activity"/>
    <property type="evidence" value="ECO:0007669"/>
    <property type="project" value="TreeGrafter"/>
</dbReference>
<dbReference type="Gene3D" id="3.40.50.150">
    <property type="entry name" value="Vaccinia Virus protein VP39"/>
    <property type="match status" value="1"/>
</dbReference>
<organism evidence="4 5">
    <name type="scientific">Inhella proteolytica</name>
    <dbReference type="NCBI Taxonomy" id="2795029"/>
    <lineage>
        <taxon>Bacteria</taxon>
        <taxon>Pseudomonadati</taxon>
        <taxon>Pseudomonadota</taxon>
        <taxon>Betaproteobacteria</taxon>
        <taxon>Burkholderiales</taxon>
        <taxon>Sphaerotilaceae</taxon>
        <taxon>Inhella</taxon>
    </lineage>
</organism>
<dbReference type="Proteomes" id="UP000613266">
    <property type="component" value="Unassembled WGS sequence"/>
</dbReference>
<dbReference type="InterPro" id="IPR029063">
    <property type="entry name" value="SAM-dependent_MTases_sf"/>
</dbReference>
<accession>A0A931J1I0</accession>
<proteinExistence type="predicted"/>
<dbReference type="SUPFAM" id="SSF53335">
    <property type="entry name" value="S-adenosyl-L-methionine-dependent methyltransferases"/>
    <property type="match status" value="1"/>
</dbReference>
<dbReference type="GO" id="GO:0032259">
    <property type="term" value="P:methylation"/>
    <property type="evidence" value="ECO:0007669"/>
    <property type="project" value="UniProtKB-KW"/>
</dbReference>
<keyword evidence="1 4" id="KW-0489">Methyltransferase</keyword>
<keyword evidence="2" id="KW-0949">S-adenosyl-L-methionine</keyword>
<feature type="domain" description="Methyltransferase small" evidence="3">
    <location>
        <begin position="166"/>
        <end position="273"/>
    </location>
</feature>
<comment type="caution">
    <text evidence="4">The sequence shown here is derived from an EMBL/GenBank/DDBJ whole genome shotgun (WGS) entry which is preliminary data.</text>
</comment>
<protein>
    <submittedName>
        <fullName evidence="4">Methyltransferase</fullName>
    </submittedName>
</protein>
<keyword evidence="1 4" id="KW-0808">Transferase</keyword>
<reference evidence="4" key="1">
    <citation type="submission" date="2020-12" db="EMBL/GenBank/DDBJ databases">
        <title>The genome sequence of Inhella sp. 1Y17.</title>
        <authorList>
            <person name="Liu Y."/>
        </authorList>
    </citation>
    <scope>NUCLEOTIDE SEQUENCE</scope>
    <source>
        <strain evidence="4">1Y17</strain>
    </source>
</reference>
<dbReference type="InterPro" id="IPR007848">
    <property type="entry name" value="Small_mtfrase_dom"/>
</dbReference>
<dbReference type="CDD" id="cd02440">
    <property type="entry name" value="AdoMet_MTases"/>
    <property type="match status" value="1"/>
</dbReference>
<evidence type="ECO:0000256" key="1">
    <source>
        <dbReference type="ARBA" id="ARBA00022603"/>
    </source>
</evidence>
<dbReference type="InterPro" id="IPR002052">
    <property type="entry name" value="DNA_methylase_N6_adenine_CS"/>
</dbReference>
<evidence type="ECO:0000313" key="4">
    <source>
        <dbReference type="EMBL" id="MBH9575953.1"/>
    </source>
</evidence>
<dbReference type="EMBL" id="JAEDAK010000002">
    <property type="protein sequence ID" value="MBH9575953.1"/>
    <property type="molecule type" value="Genomic_DNA"/>
</dbReference>